<dbReference type="Gene3D" id="1.10.10.10">
    <property type="entry name" value="Winged helix-like DNA-binding domain superfamily/Winged helix DNA-binding domain"/>
    <property type="match status" value="1"/>
</dbReference>
<dbReference type="PRINTS" id="PR00035">
    <property type="entry name" value="HTHGNTR"/>
</dbReference>
<protein>
    <submittedName>
        <fullName evidence="6">GntR family transcriptional regulator</fullName>
    </submittedName>
</protein>
<dbReference type="RefSeq" id="WP_175600921.1">
    <property type="nucleotide sequence ID" value="NZ_JABWGO010000002.1"/>
</dbReference>
<gene>
    <name evidence="6" type="ORF">HT134_14895</name>
</gene>
<dbReference type="AlphaFoldDB" id="A0A7Y6MB78"/>
<dbReference type="SMART" id="SM00345">
    <property type="entry name" value="HTH_GNTR"/>
    <property type="match status" value="1"/>
</dbReference>
<dbReference type="InterPro" id="IPR036390">
    <property type="entry name" value="WH_DNA-bd_sf"/>
</dbReference>
<keyword evidence="3" id="KW-0804">Transcription</keyword>
<keyword evidence="2" id="KW-0238">DNA-binding</keyword>
<dbReference type="InterPro" id="IPR008920">
    <property type="entry name" value="TF_FadR/GntR_C"/>
</dbReference>
<dbReference type="PROSITE" id="PS50949">
    <property type="entry name" value="HTH_GNTR"/>
    <property type="match status" value="1"/>
</dbReference>
<evidence type="ECO:0000256" key="1">
    <source>
        <dbReference type="ARBA" id="ARBA00023015"/>
    </source>
</evidence>
<evidence type="ECO:0000256" key="3">
    <source>
        <dbReference type="ARBA" id="ARBA00023163"/>
    </source>
</evidence>
<dbReference type="Pfam" id="PF07729">
    <property type="entry name" value="FCD"/>
    <property type="match status" value="1"/>
</dbReference>
<feature type="compositionally biased region" description="Low complexity" evidence="4">
    <location>
        <begin position="1"/>
        <end position="14"/>
    </location>
</feature>
<evidence type="ECO:0000259" key="5">
    <source>
        <dbReference type="PROSITE" id="PS50949"/>
    </source>
</evidence>
<reference evidence="6 7" key="1">
    <citation type="submission" date="2020-06" db="EMBL/GenBank/DDBJ databases">
        <authorList>
            <person name="Chanama M."/>
        </authorList>
    </citation>
    <scope>NUCLEOTIDE SEQUENCE [LARGE SCALE GENOMIC DNA]</scope>
    <source>
        <strain evidence="6 7">TBRC6557</strain>
    </source>
</reference>
<proteinExistence type="predicted"/>
<keyword evidence="1" id="KW-0805">Transcription regulation</keyword>
<dbReference type="InterPro" id="IPR011711">
    <property type="entry name" value="GntR_C"/>
</dbReference>
<dbReference type="InterPro" id="IPR000524">
    <property type="entry name" value="Tscrpt_reg_HTH_GntR"/>
</dbReference>
<evidence type="ECO:0000256" key="2">
    <source>
        <dbReference type="ARBA" id="ARBA00023125"/>
    </source>
</evidence>
<dbReference type="PANTHER" id="PTHR43537:SF5">
    <property type="entry name" value="UXU OPERON TRANSCRIPTIONAL REGULATOR"/>
    <property type="match status" value="1"/>
</dbReference>
<dbReference type="EMBL" id="JABWGO010000002">
    <property type="protein sequence ID" value="NUW41417.1"/>
    <property type="molecule type" value="Genomic_DNA"/>
</dbReference>
<organism evidence="6 7">
    <name type="scientific">Nonomuraea rhodomycinica</name>
    <dbReference type="NCBI Taxonomy" id="1712872"/>
    <lineage>
        <taxon>Bacteria</taxon>
        <taxon>Bacillati</taxon>
        <taxon>Actinomycetota</taxon>
        <taxon>Actinomycetes</taxon>
        <taxon>Streptosporangiales</taxon>
        <taxon>Streptosporangiaceae</taxon>
        <taxon>Nonomuraea</taxon>
    </lineage>
</organism>
<sequence>MTTPEGQRGVAAEAGGRRRPPTAQQFVLEELRRAITTGRLRPGDPIRQEALAEELDVSRVPLREALKTLQGEGLVTYQAHRGYFVERLSLGDLREVYLIRELLEAEAVRRAAGRIGDEALRAAERAQAEVEEAAAAGDVLAMAEANRRFHMTILEASGLPRMVRMIRTLWDSTDAYRSVYYGEPANRERVIEEHRAALDLLRRRDAEGAVRVLAAHRAHAVTAIEAVLPGAPQA</sequence>
<dbReference type="Pfam" id="PF00392">
    <property type="entry name" value="GntR"/>
    <property type="match status" value="1"/>
</dbReference>
<name>A0A7Y6MB78_9ACTN</name>
<accession>A0A7Y6MB78</accession>
<comment type="caution">
    <text evidence="6">The sequence shown here is derived from an EMBL/GenBank/DDBJ whole genome shotgun (WGS) entry which is preliminary data.</text>
</comment>
<dbReference type="SUPFAM" id="SSF48008">
    <property type="entry name" value="GntR ligand-binding domain-like"/>
    <property type="match status" value="1"/>
</dbReference>
<dbReference type="InterPro" id="IPR036388">
    <property type="entry name" value="WH-like_DNA-bd_sf"/>
</dbReference>
<feature type="domain" description="HTH gntR-type" evidence="5">
    <location>
        <begin position="21"/>
        <end position="88"/>
    </location>
</feature>
<dbReference type="Gene3D" id="1.20.120.530">
    <property type="entry name" value="GntR ligand-binding domain-like"/>
    <property type="match status" value="1"/>
</dbReference>
<evidence type="ECO:0000256" key="4">
    <source>
        <dbReference type="SAM" id="MobiDB-lite"/>
    </source>
</evidence>
<dbReference type="SUPFAM" id="SSF46785">
    <property type="entry name" value="Winged helix' DNA-binding domain"/>
    <property type="match status" value="1"/>
</dbReference>
<evidence type="ECO:0000313" key="7">
    <source>
        <dbReference type="Proteomes" id="UP000546126"/>
    </source>
</evidence>
<dbReference type="Proteomes" id="UP000546126">
    <property type="component" value="Unassembled WGS sequence"/>
</dbReference>
<dbReference type="PANTHER" id="PTHR43537">
    <property type="entry name" value="TRANSCRIPTIONAL REGULATOR, GNTR FAMILY"/>
    <property type="match status" value="1"/>
</dbReference>
<dbReference type="GO" id="GO:0003700">
    <property type="term" value="F:DNA-binding transcription factor activity"/>
    <property type="evidence" value="ECO:0007669"/>
    <property type="project" value="InterPro"/>
</dbReference>
<dbReference type="GO" id="GO:0003677">
    <property type="term" value="F:DNA binding"/>
    <property type="evidence" value="ECO:0007669"/>
    <property type="project" value="UniProtKB-KW"/>
</dbReference>
<evidence type="ECO:0000313" key="6">
    <source>
        <dbReference type="EMBL" id="NUW41417.1"/>
    </source>
</evidence>
<dbReference type="SMART" id="SM00895">
    <property type="entry name" value="FCD"/>
    <property type="match status" value="1"/>
</dbReference>
<feature type="region of interest" description="Disordered" evidence="4">
    <location>
        <begin position="1"/>
        <end position="22"/>
    </location>
</feature>
<keyword evidence="7" id="KW-1185">Reference proteome</keyword>
<dbReference type="CDD" id="cd07377">
    <property type="entry name" value="WHTH_GntR"/>
    <property type="match status" value="1"/>
</dbReference>